<proteinExistence type="predicted"/>
<comment type="caution">
    <text evidence="2">The sequence shown here is derived from an EMBL/GenBank/DDBJ whole genome shotgun (WGS) entry which is preliminary data.</text>
</comment>
<name>X1PP45_9ZZZZ</name>
<dbReference type="AlphaFoldDB" id="X1PP45"/>
<keyword evidence="1" id="KW-0472">Membrane</keyword>
<feature type="transmembrane region" description="Helical" evidence="1">
    <location>
        <begin position="189"/>
        <end position="207"/>
    </location>
</feature>
<evidence type="ECO:0008006" key="3">
    <source>
        <dbReference type="Google" id="ProtNLM"/>
    </source>
</evidence>
<sequence>MKNKLYLILIFTFLIIIMMDVSVFAHKVNVFAYVEGEKIYTESYFNDGKKCIDSKIEVFDNQGNKLLEGLTDKEGKFSFEVSSENGDLKIVLTASMGHRAEYTIRTDELRDTMGSIEESIEKPIFSEKRDESSLAEMISEEKEAISPEISSLDLNEIRSLIEDALDEKLKPIMIEIKKSQEDKISPTEIIGGIGYIIGIFGIIAYFLSRKR</sequence>
<protein>
    <recommendedName>
        <fullName evidence="3">GOLD domain-containing protein</fullName>
    </recommendedName>
</protein>
<accession>X1PP45</accession>
<organism evidence="2">
    <name type="scientific">marine sediment metagenome</name>
    <dbReference type="NCBI Taxonomy" id="412755"/>
    <lineage>
        <taxon>unclassified sequences</taxon>
        <taxon>metagenomes</taxon>
        <taxon>ecological metagenomes</taxon>
    </lineage>
</organism>
<gene>
    <name evidence="2" type="ORF">S06H3_48893</name>
</gene>
<dbReference type="EMBL" id="BARV01030823">
    <property type="protein sequence ID" value="GAI32654.1"/>
    <property type="molecule type" value="Genomic_DNA"/>
</dbReference>
<reference evidence="2" key="1">
    <citation type="journal article" date="2014" name="Front. Microbiol.">
        <title>High frequency of phylogenetically diverse reductive dehalogenase-homologous genes in deep subseafloor sedimentary metagenomes.</title>
        <authorList>
            <person name="Kawai M."/>
            <person name="Futagami T."/>
            <person name="Toyoda A."/>
            <person name="Takaki Y."/>
            <person name="Nishi S."/>
            <person name="Hori S."/>
            <person name="Arai W."/>
            <person name="Tsubouchi T."/>
            <person name="Morono Y."/>
            <person name="Uchiyama I."/>
            <person name="Ito T."/>
            <person name="Fujiyama A."/>
            <person name="Inagaki F."/>
            <person name="Takami H."/>
        </authorList>
    </citation>
    <scope>NUCLEOTIDE SEQUENCE</scope>
    <source>
        <strain evidence="2">Expedition CK06-06</strain>
    </source>
</reference>
<evidence type="ECO:0000256" key="1">
    <source>
        <dbReference type="SAM" id="Phobius"/>
    </source>
</evidence>
<evidence type="ECO:0000313" key="2">
    <source>
        <dbReference type="EMBL" id="GAI32654.1"/>
    </source>
</evidence>
<keyword evidence="1" id="KW-0812">Transmembrane</keyword>
<keyword evidence="1" id="KW-1133">Transmembrane helix</keyword>